<evidence type="ECO:0000313" key="7">
    <source>
        <dbReference type="EMBL" id="QAY62443.1"/>
    </source>
</evidence>
<dbReference type="EMBL" id="CP035495">
    <property type="protein sequence ID" value="QAY62443.1"/>
    <property type="molecule type" value="Genomic_DNA"/>
</dbReference>
<dbReference type="SUPFAM" id="SSF56176">
    <property type="entry name" value="FAD-binding/transporter-associated domain-like"/>
    <property type="match status" value="1"/>
</dbReference>
<dbReference type="InterPro" id="IPR016169">
    <property type="entry name" value="FAD-bd_PCMH_sub2"/>
</dbReference>
<evidence type="ECO:0000313" key="8">
    <source>
        <dbReference type="Proteomes" id="UP000291758"/>
    </source>
</evidence>
<dbReference type="InterPro" id="IPR016164">
    <property type="entry name" value="FAD-linked_Oxase-like_C"/>
</dbReference>
<dbReference type="PANTHER" id="PTHR42973:SF39">
    <property type="entry name" value="FAD-BINDING PCMH-TYPE DOMAIN-CONTAINING PROTEIN"/>
    <property type="match status" value="1"/>
</dbReference>
<evidence type="ECO:0000256" key="5">
    <source>
        <dbReference type="ARBA" id="ARBA00023002"/>
    </source>
</evidence>
<gene>
    <name evidence="7" type="ORF">ET495_03320</name>
</gene>
<dbReference type="PROSITE" id="PS51387">
    <property type="entry name" value="FAD_PCMH"/>
    <property type="match status" value="1"/>
</dbReference>
<dbReference type="InterPro" id="IPR016167">
    <property type="entry name" value="FAD-bd_PCMH_sub1"/>
</dbReference>
<dbReference type="GO" id="GO:0016491">
    <property type="term" value="F:oxidoreductase activity"/>
    <property type="evidence" value="ECO:0007669"/>
    <property type="project" value="UniProtKB-KW"/>
</dbReference>
<dbReference type="Proteomes" id="UP000291758">
    <property type="component" value="Chromosome"/>
</dbReference>
<protein>
    <submittedName>
        <fullName evidence="7">FAD-binding oxidoreductase</fullName>
    </submittedName>
</protein>
<dbReference type="InterPro" id="IPR006093">
    <property type="entry name" value="Oxy_OxRdtase_FAD_BS"/>
</dbReference>
<evidence type="ECO:0000256" key="2">
    <source>
        <dbReference type="ARBA" id="ARBA00005466"/>
    </source>
</evidence>
<dbReference type="Gene3D" id="3.30.43.10">
    <property type="entry name" value="Uridine Diphospho-n-acetylenolpyruvylglucosamine Reductase, domain 2"/>
    <property type="match status" value="1"/>
</dbReference>
<dbReference type="Gene3D" id="3.40.462.20">
    <property type="match status" value="1"/>
</dbReference>
<dbReference type="Gene3D" id="3.30.465.10">
    <property type="match status" value="1"/>
</dbReference>
<evidence type="ECO:0000256" key="1">
    <source>
        <dbReference type="ARBA" id="ARBA00001974"/>
    </source>
</evidence>
<dbReference type="OrthoDB" id="9775082at2"/>
<sequence>MTIVTTREGREALTAACTVHLPGDPGYDDARVPWNVAVDQRPAAVAEPADAGEVAAVVRAARVAGLRVAPQSTGHNAAPLAARGLGDVVLVRLHRLRGVTVDPATRIARVLGGSLAIDVVDAAAAHGLAVLHGSAPDVGFAGLALGGGTFLYGRKLGLTAGSLTAVEVVTASGELVRASATENRDLFWALRGGGGSFGIATALEVRLFPLPDVHAGLMLWDVAHARDVIRAWARWAPGAPDEVTTALRVLRVPPLPDVPDLLRGRHVVVLDGAVLDTDERAAQLLAPLRALGPEVDTFARVPAAAVARLHMDPEGPTPSVSASATLGALPDDAVDALLGAADRAPGLLMVELRQLGGALARPAEDGGALPALPGAFLAFAVAVAPTPDDVRRAHGQTESVVTALGPWTTGRHYLGFAENPIDPRTGYDPQAWALLQAVRASVDPDRHVVANHPVP</sequence>
<dbReference type="PROSITE" id="PS00862">
    <property type="entry name" value="OX2_COVAL_FAD"/>
    <property type="match status" value="1"/>
</dbReference>
<dbReference type="InterPro" id="IPR036318">
    <property type="entry name" value="FAD-bd_PCMH-like_sf"/>
</dbReference>
<reference evidence="7 8" key="1">
    <citation type="submission" date="2019-01" db="EMBL/GenBank/DDBJ databases">
        <title>Genome sequencing of strain 2JSPR-7.</title>
        <authorList>
            <person name="Heo J."/>
            <person name="Kim S.-J."/>
            <person name="Kim J.-S."/>
            <person name="Hong S.-B."/>
            <person name="Kwon S.-W."/>
        </authorList>
    </citation>
    <scope>NUCLEOTIDE SEQUENCE [LARGE SCALE GENOMIC DNA]</scope>
    <source>
        <strain evidence="7 8">2JSPR-7</strain>
    </source>
</reference>
<comment type="cofactor">
    <cofactor evidence="1">
        <name>FAD</name>
        <dbReference type="ChEBI" id="CHEBI:57692"/>
    </cofactor>
</comment>
<dbReference type="SUPFAM" id="SSF55103">
    <property type="entry name" value="FAD-linked oxidases, C-terminal domain"/>
    <property type="match status" value="1"/>
</dbReference>
<keyword evidence="8" id="KW-1185">Reference proteome</keyword>
<keyword evidence="3" id="KW-0285">Flavoprotein</keyword>
<dbReference type="Pfam" id="PF01565">
    <property type="entry name" value="FAD_binding_4"/>
    <property type="match status" value="1"/>
</dbReference>
<keyword evidence="5" id="KW-0560">Oxidoreductase</keyword>
<dbReference type="RefSeq" id="WP_129202581.1">
    <property type="nucleotide sequence ID" value="NZ_CP035495.1"/>
</dbReference>
<evidence type="ECO:0000256" key="4">
    <source>
        <dbReference type="ARBA" id="ARBA00022827"/>
    </source>
</evidence>
<dbReference type="PANTHER" id="PTHR42973">
    <property type="entry name" value="BINDING OXIDOREDUCTASE, PUTATIVE (AFU_ORTHOLOGUE AFUA_1G17690)-RELATED"/>
    <property type="match status" value="1"/>
</dbReference>
<dbReference type="InterPro" id="IPR006094">
    <property type="entry name" value="Oxid_FAD_bind_N"/>
</dbReference>
<proteinExistence type="inferred from homology"/>
<name>A0A4P6EL88_9MICO</name>
<accession>A0A4P6EL88</accession>
<dbReference type="GO" id="GO:0071949">
    <property type="term" value="F:FAD binding"/>
    <property type="evidence" value="ECO:0007669"/>
    <property type="project" value="InterPro"/>
</dbReference>
<keyword evidence="4" id="KW-0274">FAD</keyword>
<evidence type="ECO:0000259" key="6">
    <source>
        <dbReference type="PROSITE" id="PS51387"/>
    </source>
</evidence>
<dbReference type="AlphaFoldDB" id="A0A4P6EL88"/>
<evidence type="ECO:0000256" key="3">
    <source>
        <dbReference type="ARBA" id="ARBA00022630"/>
    </source>
</evidence>
<dbReference type="InterPro" id="IPR050416">
    <property type="entry name" value="FAD-linked_Oxidoreductase"/>
</dbReference>
<dbReference type="KEGG" id="xyl:ET495_03320"/>
<dbReference type="InterPro" id="IPR016166">
    <property type="entry name" value="FAD-bd_PCMH"/>
</dbReference>
<comment type="similarity">
    <text evidence="2">Belongs to the oxygen-dependent FAD-linked oxidoreductase family.</text>
</comment>
<feature type="domain" description="FAD-binding PCMH-type" evidence="6">
    <location>
        <begin position="38"/>
        <end position="210"/>
    </location>
</feature>
<organism evidence="7 8">
    <name type="scientific">Xylanimonas allomyrinae</name>
    <dbReference type="NCBI Taxonomy" id="2509459"/>
    <lineage>
        <taxon>Bacteria</taxon>
        <taxon>Bacillati</taxon>
        <taxon>Actinomycetota</taxon>
        <taxon>Actinomycetes</taxon>
        <taxon>Micrococcales</taxon>
        <taxon>Promicromonosporaceae</taxon>
        <taxon>Xylanimonas</taxon>
    </lineage>
</organism>